<dbReference type="EMBL" id="MN586040">
    <property type="protein sequence ID" value="QGJ94938.1"/>
    <property type="molecule type" value="Genomic_DNA"/>
</dbReference>
<evidence type="ECO:0000313" key="2">
    <source>
        <dbReference type="EMBL" id="QGJ94938.1"/>
    </source>
</evidence>
<keyword evidence="3" id="KW-1185">Reference proteome</keyword>
<name>A0A649VRJ9_9CAUD</name>
<sequence length="306" mass="34165">MGIGMGAAQAAGERKAAQGGGDFLPMVYWKDDKSGEGKQYKKIVRFLTDDVITAKIYGFVKGGPEGKGRDFIDPASLVDDDGKPLFEELAGERDYFRENNIKLPTYKGDLKDAKDIAQEQTLGLVVLREEYTVREDRNGREVAVVKMRDLIEKREYETKDGEKKTDEGQVIGVVKQGYKNFWSTLAGYYNRYGTICDRDYEITRKGNGTDTTYSIIRLDKDEDMPDVVDGESAMAHYQPRLTLKDWVVPKAKYDAAKEWLEGTSTSAQDGGNDSPRSEAKEDSGPVREASGSAAADLRKELEDYKA</sequence>
<feature type="region of interest" description="Disordered" evidence="1">
    <location>
        <begin position="259"/>
        <end position="306"/>
    </location>
</feature>
<evidence type="ECO:0000256" key="1">
    <source>
        <dbReference type="SAM" id="MobiDB-lite"/>
    </source>
</evidence>
<gene>
    <name evidence="2" type="primary">75</name>
    <name evidence="2" type="ORF">SEA_STORMAGEDDON_75</name>
</gene>
<reference evidence="2 3" key="1">
    <citation type="submission" date="2019-10" db="EMBL/GenBank/DDBJ databases">
        <authorList>
            <person name="Garlena R.A."/>
            <person name="Russell D.A."/>
            <person name="Pope W.H."/>
            <person name="Jacobs-Sera D."/>
            <person name="Hatfull G.F."/>
        </authorList>
    </citation>
    <scope>NUCLEOTIDE SEQUENCE [LARGE SCALE GENOMIC DNA]</scope>
</reference>
<organism evidence="2 3">
    <name type="scientific">Gordonia phage Stormageddon</name>
    <dbReference type="NCBI Taxonomy" id="2656541"/>
    <lineage>
        <taxon>Viruses</taxon>
        <taxon>Duplodnaviria</taxon>
        <taxon>Heunggongvirae</taxon>
        <taxon>Uroviricota</taxon>
        <taxon>Caudoviricetes</taxon>
        <taxon>Stormageddonvirus</taxon>
        <taxon>Stormageddonvirus Stormageddon</taxon>
    </lineage>
</organism>
<accession>A0A649VRJ9</accession>
<dbReference type="KEGG" id="vg:64766784"/>
<dbReference type="GeneID" id="64766784"/>
<dbReference type="Proteomes" id="UP000423065">
    <property type="component" value="Segment"/>
</dbReference>
<protein>
    <submittedName>
        <fullName evidence="2">SsDNA binding protein</fullName>
    </submittedName>
</protein>
<evidence type="ECO:0000313" key="3">
    <source>
        <dbReference type="Proteomes" id="UP000423065"/>
    </source>
</evidence>
<feature type="compositionally biased region" description="Basic and acidic residues" evidence="1">
    <location>
        <begin position="296"/>
        <end position="306"/>
    </location>
</feature>
<feature type="compositionally biased region" description="Basic and acidic residues" evidence="1">
    <location>
        <begin position="275"/>
        <end position="285"/>
    </location>
</feature>
<dbReference type="RefSeq" id="YP_010059551.1">
    <property type="nucleotide sequence ID" value="NC_054726.1"/>
</dbReference>
<proteinExistence type="predicted"/>
<feature type="compositionally biased region" description="Polar residues" evidence="1">
    <location>
        <begin position="262"/>
        <end position="271"/>
    </location>
</feature>